<keyword evidence="1" id="KW-1133">Transmembrane helix</keyword>
<proteinExistence type="predicted"/>
<dbReference type="EMBL" id="LZIT01000295">
    <property type="protein sequence ID" value="OBG30392.1"/>
    <property type="molecule type" value="Genomic_DNA"/>
</dbReference>
<evidence type="ECO:0000313" key="2">
    <source>
        <dbReference type="EMBL" id="OBG30392.1"/>
    </source>
</evidence>
<feature type="transmembrane region" description="Helical" evidence="1">
    <location>
        <begin position="56"/>
        <end position="79"/>
    </location>
</feature>
<dbReference type="RefSeq" id="WP_067324485.1">
    <property type="nucleotide sequence ID" value="NZ_LZIT01000295.1"/>
</dbReference>
<name>A0ABD6NY21_9MYCO</name>
<feature type="transmembrane region" description="Helical" evidence="1">
    <location>
        <begin position="12"/>
        <end position="31"/>
    </location>
</feature>
<evidence type="ECO:0008006" key="4">
    <source>
        <dbReference type="Google" id="ProtNLM"/>
    </source>
</evidence>
<dbReference type="Proteomes" id="UP000092086">
    <property type="component" value="Unassembled WGS sequence"/>
</dbReference>
<evidence type="ECO:0000256" key="1">
    <source>
        <dbReference type="SAM" id="Phobius"/>
    </source>
</evidence>
<gene>
    <name evidence="2" type="ORF">A5672_02090</name>
</gene>
<evidence type="ECO:0000313" key="3">
    <source>
        <dbReference type="Proteomes" id="UP000092086"/>
    </source>
</evidence>
<dbReference type="AlphaFoldDB" id="A0ABD6NY21"/>
<keyword evidence="1" id="KW-0812">Transmembrane</keyword>
<keyword evidence="1" id="KW-0472">Membrane</keyword>
<comment type="caution">
    <text evidence="2">The sequence shown here is derived from an EMBL/GenBank/DDBJ whole genome shotgun (WGS) entry which is preliminary data.</text>
</comment>
<accession>A0ABD6NY21</accession>
<organism evidence="2 3">
    <name type="scientific">Mycobacterium alsense</name>
    <dbReference type="NCBI Taxonomy" id="324058"/>
    <lineage>
        <taxon>Bacteria</taxon>
        <taxon>Bacillati</taxon>
        <taxon>Actinomycetota</taxon>
        <taxon>Actinomycetes</taxon>
        <taxon>Mycobacteriales</taxon>
        <taxon>Mycobacteriaceae</taxon>
        <taxon>Mycobacterium</taxon>
    </lineage>
</organism>
<reference evidence="2 3" key="1">
    <citation type="submission" date="2016-06" db="EMBL/GenBank/DDBJ databases">
        <authorList>
            <person name="Sutton G."/>
            <person name="Brinkac L."/>
            <person name="Sanka R."/>
            <person name="Adams M."/>
            <person name="Lau E."/>
            <person name="Sam S."/>
            <person name="Sreng N."/>
            <person name="Him V."/>
            <person name="Kerleguer A."/>
            <person name="Cheng S."/>
        </authorList>
    </citation>
    <scope>NUCLEOTIDE SEQUENCE [LARGE SCALE GENOMIC DNA]</scope>
    <source>
        <strain evidence="2 3">E2978</strain>
    </source>
</reference>
<protein>
    <recommendedName>
        <fullName evidence="4">Transmembrane protein</fullName>
    </recommendedName>
</protein>
<sequence length="87" mass="9017">MTARLGGVRAWIQLALACTALVGAGVCWMHARRMVSVAPIADGEPSTTSLVYSPQLLLLSTVLVTTAGVLAVLGAARLVRGRRASKS</sequence>